<keyword evidence="3" id="KW-1185">Reference proteome</keyword>
<accession>A0A194PJN2</accession>
<evidence type="ECO:0000256" key="1">
    <source>
        <dbReference type="SAM" id="Phobius"/>
    </source>
</evidence>
<keyword evidence="1" id="KW-0472">Membrane</keyword>
<sequence length="72" mass="8260">MVVAAPLVVGMWRSSWGIMELHRDMFPYAQIYLLGIIIHISFALIRSYLISRSRPTSEEANRITLDKRAVVV</sequence>
<dbReference type="AlphaFoldDB" id="A0A194PJN2"/>
<evidence type="ECO:0000313" key="2">
    <source>
        <dbReference type="EMBL" id="KPI92934.1"/>
    </source>
</evidence>
<keyword evidence="1" id="KW-1133">Transmembrane helix</keyword>
<protein>
    <submittedName>
        <fullName evidence="2">Uncharacterized protein</fullName>
    </submittedName>
</protein>
<name>A0A194PJN2_PAPXU</name>
<keyword evidence="1" id="KW-0812">Transmembrane</keyword>
<proteinExistence type="predicted"/>
<reference evidence="2 3" key="1">
    <citation type="journal article" date="2015" name="Nat. Commun.">
        <title>Outbred genome sequencing and CRISPR/Cas9 gene editing in butterflies.</title>
        <authorList>
            <person name="Li X."/>
            <person name="Fan D."/>
            <person name="Zhang W."/>
            <person name="Liu G."/>
            <person name="Zhang L."/>
            <person name="Zhao L."/>
            <person name="Fang X."/>
            <person name="Chen L."/>
            <person name="Dong Y."/>
            <person name="Chen Y."/>
            <person name="Ding Y."/>
            <person name="Zhao R."/>
            <person name="Feng M."/>
            <person name="Zhu Y."/>
            <person name="Feng Y."/>
            <person name="Jiang X."/>
            <person name="Zhu D."/>
            <person name="Xiang H."/>
            <person name="Feng X."/>
            <person name="Li S."/>
            <person name="Wang J."/>
            <person name="Zhang G."/>
            <person name="Kronforst M.R."/>
            <person name="Wang W."/>
        </authorList>
    </citation>
    <scope>NUCLEOTIDE SEQUENCE [LARGE SCALE GENOMIC DNA]</scope>
    <source>
        <strain evidence="2">Ya'a_city_454_Px</strain>
        <tissue evidence="2">Whole body</tissue>
    </source>
</reference>
<feature type="transmembrane region" description="Helical" evidence="1">
    <location>
        <begin position="25"/>
        <end position="45"/>
    </location>
</feature>
<organism evidence="2 3">
    <name type="scientific">Papilio xuthus</name>
    <name type="common">Asian swallowtail butterfly</name>
    <dbReference type="NCBI Taxonomy" id="66420"/>
    <lineage>
        <taxon>Eukaryota</taxon>
        <taxon>Metazoa</taxon>
        <taxon>Ecdysozoa</taxon>
        <taxon>Arthropoda</taxon>
        <taxon>Hexapoda</taxon>
        <taxon>Insecta</taxon>
        <taxon>Pterygota</taxon>
        <taxon>Neoptera</taxon>
        <taxon>Endopterygota</taxon>
        <taxon>Lepidoptera</taxon>
        <taxon>Glossata</taxon>
        <taxon>Ditrysia</taxon>
        <taxon>Papilionoidea</taxon>
        <taxon>Papilionidae</taxon>
        <taxon>Papilioninae</taxon>
        <taxon>Papilio</taxon>
    </lineage>
</organism>
<dbReference type="Proteomes" id="UP000053268">
    <property type="component" value="Unassembled WGS sequence"/>
</dbReference>
<gene>
    <name evidence="2" type="ORF">RR46_14155</name>
</gene>
<evidence type="ECO:0000313" key="3">
    <source>
        <dbReference type="Proteomes" id="UP000053268"/>
    </source>
</evidence>
<dbReference type="EMBL" id="KQ459603">
    <property type="protein sequence ID" value="KPI92934.1"/>
    <property type="molecule type" value="Genomic_DNA"/>
</dbReference>